<dbReference type="AlphaFoldDB" id="X1MFM2"/>
<protein>
    <submittedName>
        <fullName evidence="1">Uncharacterized protein</fullName>
    </submittedName>
</protein>
<reference evidence="1" key="1">
    <citation type="journal article" date="2014" name="Front. Microbiol.">
        <title>High frequency of phylogenetically diverse reductive dehalogenase-homologous genes in deep subseafloor sedimentary metagenomes.</title>
        <authorList>
            <person name="Kawai M."/>
            <person name="Futagami T."/>
            <person name="Toyoda A."/>
            <person name="Takaki Y."/>
            <person name="Nishi S."/>
            <person name="Hori S."/>
            <person name="Arai W."/>
            <person name="Tsubouchi T."/>
            <person name="Morono Y."/>
            <person name="Uchiyama I."/>
            <person name="Ito T."/>
            <person name="Fujiyama A."/>
            <person name="Inagaki F."/>
            <person name="Takami H."/>
        </authorList>
    </citation>
    <scope>NUCLEOTIDE SEQUENCE</scope>
    <source>
        <strain evidence="1">Expedition CK06-06</strain>
    </source>
</reference>
<dbReference type="EMBL" id="BARV01020685">
    <property type="protein sequence ID" value="GAI30068.1"/>
    <property type="molecule type" value="Genomic_DNA"/>
</dbReference>
<accession>X1MFM2</accession>
<proteinExistence type="predicted"/>
<name>X1MFM2_9ZZZZ</name>
<evidence type="ECO:0000313" key="1">
    <source>
        <dbReference type="EMBL" id="GAI30068.1"/>
    </source>
</evidence>
<sequence>YRFKPHRDLNIIQGYAGIMLWWAYKYGNYRHKDLVVTEND</sequence>
<organism evidence="1">
    <name type="scientific">marine sediment metagenome</name>
    <dbReference type="NCBI Taxonomy" id="412755"/>
    <lineage>
        <taxon>unclassified sequences</taxon>
        <taxon>metagenomes</taxon>
        <taxon>ecological metagenomes</taxon>
    </lineage>
</organism>
<gene>
    <name evidence="1" type="ORF">S06H3_34455</name>
</gene>
<comment type="caution">
    <text evidence="1">The sequence shown here is derived from an EMBL/GenBank/DDBJ whole genome shotgun (WGS) entry which is preliminary data.</text>
</comment>
<feature type="non-terminal residue" evidence="1">
    <location>
        <position position="1"/>
    </location>
</feature>